<protein>
    <submittedName>
        <fullName evidence="1">Uncharacterized protein</fullName>
    </submittedName>
</protein>
<reference evidence="1 2" key="1">
    <citation type="submission" date="2018-10" db="EMBL/GenBank/DDBJ databases">
        <authorList>
            <person name="Ekblom R."/>
            <person name="Jareborg N."/>
        </authorList>
    </citation>
    <scope>NUCLEOTIDE SEQUENCE [LARGE SCALE GENOMIC DNA]</scope>
    <source>
        <tissue evidence="1">Muscle</tissue>
    </source>
</reference>
<proteinExistence type="predicted"/>
<evidence type="ECO:0000313" key="2">
    <source>
        <dbReference type="Proteomes" id="UP000269945"/>
    </source>
</evidence>
<gene>
    <name evidence="1" type="ORF">BN2614_LOCUS1</name>
</gene>
<dbReference type="Proteomes" id="UP000269945">
    <property type="component" value="Unassembled WGS sequence"/>
</dbReference>
<accession>A0A9X9ME41</accession>
<keyword evidence="2" id="KW-1185">Reference proteome</keyword>
<sequence length="55" mass="5915">MKPPASIGRSFLLSPATLSQWTSLTDTFLTLKPTLSPGRGSLKVSWGVSIDLLQL</sequence>
<name>A0A9X9ME41_GULGU</name>
<evidence type="ECO:0000313" key="1">
    <source>
        <dbReference type="EMBL" id="VCX42923.1"/>
    </source>
</evidence>
<dbReference type="AlphaFoldDB" id="A0A9X9ME41"/>
<dbReference type="EMBL" id="CYRY02047049">
    <property type="protein sequence ID" value="VCX42923.1"/>
    <property type="molecule type" value="Genomic_DNA"/>
</dbReference>
<comment type="caution">
    <text evidence="1">The sequence shown here is derived from an EMBL/GenBank/DDBJ whole genome shotgun (WGS) entry which is preliminary data.</text>
</comment>
<organism evidence="1 2">
    <name type="scientific">Gulo gulo</name>
    <name type="common">Wolverine</name>
    <name type="synonym">Gluton</name>
    <dbReference type="NCBI Taxonomy" id="48420"/>
    <lineage>
        <taxon>Eukaryota</taxon>
        <taxon>Metazoa</taxon>
        <taxon>Chordata</taxon>
        <taxon>Craniata</taxon>
        <taxon>Vertebrata</taxon>
        <taxon>Euteleostomi</taxon>
        <taxon>Mammalia</taxon>
        <taxon>Eutheria</taxon>
        <taxon>Laurasiatheria</taxon>
        <taxon>Carnivora</taxon>
        <taxon>Caniformia</taxon>
        <taxon>Musteloidea</taxon>
        <taxon>Mustelidae</taxon>
        <taxon>Guloninae</taxon>
        <taxon>Gulo</taxon>
    </lineage>
</organism>